<name>A0A7K1Y7I5_9SPHI</name>
<keyword evidence="1" id="KW-1133">Transmembrane helix</keyword>
<keyword evidence="1" id="KW-0472">Membrane</keyword>
<feature type="transmembrane region" description="Helical" evidence="1">
    <location>
        <begin position="51"/>
        <end position="72"/>
    </location>
</feature>
<accession>A0A7K1Y7I5</accession>
<dbReference type="RefSeq" id="WP_160843281.1">
    <property type="nucleotide sequence ID" value="NZ_WVHT01000002.1"/>
</dbReference>
<evidence type="ECO:0000313" key="3">
    <source>
        <dbReference type="Proteomes" id="UP000466586"/>
    </source>
</evidence>
<evidence type="ECO:0000256" key="1">
    <source>
        <dbReference type="SAM" id="Phobius"/>
    </source>
</evidence>
<proteinExistence type="predicted"/>
<keyword evidence="1" id="KW-0812">Transmembrane</keyword>
<sequence>MTHQNELTTQPVHPISLGKLMLIAAGIALILISVFLFPVRDPNPAWGKLWMVKPLIIVPLAGSLGGLFYYNMDFLRHQGGWKKVLANLASLIVFVIVLWLGTVLGLNGTLWN</sequence>
<protein>
    <submittedName>
        <fullName evidence="2">Potassium transporter KefB</fullName>
    </submittedName>
</protein>
<evidence type="ECO:0000313" key="2">
    <source>
        <dbReference type="EMBL" id="MXV50089.1"/>
    </source>
</evidence>
<feature type="transmembrane region" description="Helical" evidence="1">
    <location>
        <begin position="84"/>
        <end position="106"/>
    </location>
</feature>
<gene>
    <name evidence="2" type="ORF">GS399_03825</name>
</gene>
<feature type="transmembrane region" description="Helical" evidence="1">
    <location>
        <begin position="20"/>
        <end position="39"/>
    </location>
</feature>
<comment type="caution">
    <text evidence="2">The sequence shown here is derived from an EMBL/GenBank/DDBJ whole genome shotgun (WGS) entry which is preliminary data.</text>
</comment>
<dbReference type="AlphaFoldDB" id="A0A7K1Y7I5"/>
<dbReference type="Proteomes" id="UP000466586">
    <property type="component" value="Unassembled WGS sequence"/>
</dbReference>
<reference evidence="2 3" key="1">
    <citation type="submission" date="2019-11" db="EMBL/GenBank/DDBJ databases">
        <title>Pedobacter sp. HMF7647 Genome sequencing and assembly.</title>
        <authorList>
            <person name="Kang H."/>
            <person name="Kim H."/>
            <person name="Joh K."/>
        </authorList>
    </citation>
    <scope>NUCLEOTIDE SEQUENCE [LARGE SCALE GENOMIC DNA]</scope>
    <source>
        <strain evidence="2 3">HMF7647</strain>
    </source>
</reference>
<dbReference type="EMBL" id="WVHT01000002">
    <property type="protein sequence ID" value="MXV50089.1"/>
    <property type="molecule type" value="Genomic_DNA"/>
</dbReference>
<keyword evidence="3" id="KW-1185">Reference proteome</keyword>
<organism evidence="2 3">
    <name type="scientific">Hufsiella arboris</name>
    <dbReference type="NCBI Taxonomy" id="2695275"/>
    <lineage>
        <taxon>Bacteria</taxon>
        <taxon>Pseudomonadati</taxon>
        <taxon>Bacteroidota</taxon>
        <taxon>Sphingobacteriia</taxon>
        <taxon>Sphingobacteriales</taxon>
        <taxon>Sphingobacteriaceae</taxon>
        <taxon>Hufsiella</taxon>
    </lineage>
</organism>